<feature type="signal peptide" evidence="1">
    <location>
        <begin position="1"/>
        <end position="30"/>
    </location>
</feature>
<evidence type="ECO:0000256" key="1">
    <source>
        <dbReference type="SAM" id="SignalP"/>
    </source>
</evidence>
<protein>
    <submittedName>
        <fullName evidence="2">Uncharacterized protein</fullName>
    </submittedName>
</protein>
<evidence type="ECO:0000313" key="3">
    <source>
        <dbReference type="Proteomes" id="UP001266099"/>
    </source>
</evidence>
<name>A0ABU1SZK0_9ACTO</name>
<feature type="chain" id="PRO_5045567024" evidence="1">
    <location>
        <begin position="31"/>
        <end position="305"/>
    </location>
</feature>
<keyword evidence="1" id="KW-0732">Signal</keyword>
<dbReference type="RefSeq" id="WP_309954444.1">
    <property type="nucleotide sequence ID" value="NZ_CP136414.1"/>
</dbReference>
<dbReference type="EMBL" id="JAVDUJ010000001">
    <property type="protein sequence ID" value="MDR6938534.1"/>
    <property type="molecule type" value="Genomic_DNA"/>
</dbReference>
<gene>
    <name evidence="2" type="ORF">J2S36_000077</name>
</gene>
<keyword evidence="3" id="KW-1185">Reference proteome</keyword>
<reference evidence="2 3" key="1">
    <citation type="submission" date="2023-07" db="EMBL/GenBank/DDBJ databases">
        <title>Sequencing the genomes of 1000 actinobacteria strains.</title>
        <authorList>
            <person name="Klenk H.-P."/>
        </authorList>
    </citation>
    <scope>NUCLEOTIDE SEQUENCE [LARGE SCALE GENOMIC DNA]</scope>
    <source>
        <strain evidence="2 3">DSM 15539</strain>
    </source>
</reference>
<dbReference type="Proteomes" id="UP001266099">
    <property type="component" value="Unassembled WGS sequence"/>
</dbReference>
<sequence>MRSTKQFFYASVTLITTGALVLGATGFASGAETIPAKPAHAEVAESIGRVLNRTFDTNYSSHMSRDGYAVSAMHIGTTEQRDPQSPQCSITENAPDRSSELIGTQREVALNRVKQDASLKKIEISSTVEQLNFDAAVALKMQKQGRVFTTVAIPVEGYSPISNFTVVYEENGAISNYAETLYFEGENGNLWMEQWVDGKFIRSKDLGVKFIDNDAMKLEMQNLKAKADEAAASLSQERSIGKIAACLAAATGVGGIAAWAIAAACAGACAFPEPTASKVVCAACIGGYATLGAGGMAAVVGCFQL</sequence>
<evidence type="ECO:0000313" key="2">
    <source>
        <dbReference type="EMBL" id="MDR6938534.1"/>
    </source>
</evidence>
<comment type="caution">
    <text evidence="2">The sequence shown here is derived from an EMBL/GenBank/DDBJ whole genome shotgun (WGS) entry which is preliminary data.</text>
</comment>
<accession>A0ABU1SZK0</accession>
<organism evidence="2 3">
    <name type="scientific">Arcanobacterium hippocoleae</name>
    <dbReference type="NCBI Taxonomy" id="149017"/>
    <lineage>
        <taxon>Bacteria</taxon>
        <taxon>Bacillati</taxon>
        <taxon>Actinomycetota</taxon>
        <taxon>Actinomycetes</taxon>
        <taxon>Actinomycetales</taxon>
        <taxon>Actinomycetaceae</taxon>
        <taxon>Arcanobacterium</taxon>
    </lineage>
</organism>
<proteinExistence type="predicted"/>